<organism evidence="5 6">
    <name type="scientific">Denitrificimonas halotolerans</name>
    <dbReference type="NCBI Taxonomy" id="3098930"/>
    <lineage>
        <taxon>Bacteria</taxon>
        <taxon>Pseudomonadati</taxon>
        <taxon>Pseudomonadota</taxon>
        <taxon>Gammaproteobacteria</taxon>
        <taxon>Pseudomonadales</taxon>
        <taxon>Pseudomonadaceae</taxon>
        <taxon>Denitrificimonas</taxon>
    </lineage>
</organism>
<name>A0ABU5GS63_9GAMM</name>
<comment type="catalytic activity">
    <reaction evidence="4">
        <text>UTP + H2O = UMP + diphosphate + H(+)</text>
        <dbReference type="Rhea" id="RHEA:29395"/>
        <dbReference type="ChEBI" id="CHEBI:15377"/>
        <dbReference type="ChEBI" id="CHEBI:15378"/>
        <dbReference type="ChEBI" id="CHEBI:33019"/>
        <dbReference type="ChEBI" id="CHEBI:46398"/>
        <dbReference type="ChEBI" id="CHEBI:57865"/>
        <dbReference type="EC" id="3.6.1.9"/>
    </reaction>
</comment>
<dbReference type="HAMAP" id="MF_00528">
    <property type="entry name" value="Maf"/>
    <property type="match status" value="1"/>
</dbReference>
<dbReference type="PANTHER" id="PTHR43213:SF5">
    <property type="entry name" value="BIFUNCTIONAL DTTP_UTP PYROPHOSPHATASE_METHYLTRANSFERASE PROTEIN-RELATED"/>
    <property type="match status" value="1"/>
</dbReference>
<dbReference type="RefSeq" id="WP_321553725.1">
    <property type="nucleotide sequence ID" value="NZ_JAXIVU010000011.1"/>
</dbReference>
<dbReference type="PANTHER" id="PTHR43213">
    <property type="entry name" value="BIFUNCTIONAL DTTP/UTP PYROPHOSPHATASE/METHYLTRANSFERASE PROTEIN-RELATED"/>
    <property type="match status" value="1"/>
</dbReference>
<feature type="active site" description="Proton acceptor" evidence="4">
    <location>
        <position position="71"/>
    </location>
</feature>
<reference evidence="5 6" key="1">
    <citation type="submission" date="2023-12" db="EMBL/GenBank/DDBJ databases">
        <title>Denitrificimonas halotolerans sp. nov.,a novel species isolated from landfill leachate.</title>
        <authorList>
            <person name="Wang S."/>
        </authorList>
    </citation>
    <scope>NUCLEOTIDE SEQUENCE [LARGE SCALE GENOMIC DNA]</scope>
    <source>
        <strain evidence="5 6">JX-1</strain>
    </source>
</reference>
<dbReference type="SUPFAM" id="SSF52972">
    <property type="entry name" value="ITPase-like"/>
    <property type="match status" value="1"/>
</dbReference>
<evidence type="ECO:0000256" key="1">
    <source>
        <dbReference type="ARBA" id="ARBA00001968"/>
    </source>
</evidence>
<accession>A0ABU5GS63</accession>
<dbReference type="GO" id="GO:0016787">
    <property type="term" value="F:hydrolase activity"/>
    <property type="evidence" value="ECO:0007669"/>
    <property type="project" value="UniProtKB-KW"/>
</dbReference>
<keyword evidence="4" id="KW-0963">Cytoplasm</keyword>
<keyword evidence="6" id="KW-1185">Reference proteome</keyword>
<comment type="similarity">
    <text evidence="4">Belongs to the Maf family. YhdE subfamily.</text>
</comment>
<feature type="site" description="Important for substrate specificity" evidence="4">
    <location>
        <position position="11"/>
    </location>
</feature>
<dbReference type="EMBL" id="JAXIVU010000011">
    <property type="protein sequence ID" value="MDY7219634.1"/>
    <property type="molecule type" value="Genomic_DNA"/>
</dbReference>
<comment type="subcellular location">
    <subcellularLocation>
        <location evidence="4">Cytoplasm</location>
    </subcellularLocation>
</comment>
<evidence type="ECO:0000256" key="4">
    <source>
        <dbReference type="HAMAP-Rule" id="MF_00528"/>
    </source>
</evidence>
<gene>
    <name evidence="5" type="ORF">TOI97_08675</name>
</gene>
<dbReference type="NCBIfam" id="TIGR00172">
    <property type="entry name" value="maf"/>
    <property type="match status" value="1"/>
</dbReference>
<keyword evidence="3 4" id="KW-0546">Nucleotide metabolism</keyword>
<evidence type="ECO:0000313" key="5">
    <source>
        <dbReference type="EMBL" id="MDY7219634.1"/>
    </source>
</evidence>
<evidence type="ECO:0000313" key="6">
    <source>
        <dbReference type="Proteomes" id="UP001294570"/>
    </source>
</evidence>
<sequence>MTLYLASTSPRRRELLAQAGIDFTVLDIAIDEQQRPNELPTAYVERLAKEKAEAGFSAVEAEEGAVVLAADTIVVLEDDILGKPSSEDAAKGMLRALSGRSHVVMTAFAIKTAEEIRVQRVNTTVFFRNISSKEIDWYWQTGEQSDKAGGYGIQGKGGVFVSAISGSYTTVVGLPLSEVVVALQNFDIYPTRSQ</sequence>
<comment type="function">
    <text evidence="4">Nucleoside triphosphate pyrophosphatase that hydrolyzes dTTP and UTP. May have a dual role in cell division arrest and in preventing the incorporation of modified nucleotides into cellular nucleic acids.</text>
</comment>
<dbReference type="Pfam" id="PF02545">
    <property type="entry name" value="Maf"/>
    <property type="match status" value="1"/>
</dbReference>
<dbReference type="Gene3D" id="3.90.950.10">
    <property type="match status" value="1"/>
</dbReference>
<dbReference type="InterPro" id="IPR003697">
    <property type="entry name" value="Maf-like"/>
</dbReference>
<dbReference type="CDD" id="cd00555">
    <property type="entry name" value="Maf"/>
    <property type="match status" value="1"/>
</dbReference>
<comment type="caution">
    <text evidence="4">Lacks conserved residue(s) required for the propagation of feature annotation.</text>
</comment>
<evidence type="ECO:0000256" key="3">
    <source>
        <dbReference type="ARBA" id="ARBA00023080"/>
    </source>
</evidence>
<protein>
    <recommendedName>
        <fullName evidence="4">dTTP/UTP pyrophosphatase</fullName>
        <shortName evidence="4">dTTPase/UTPase</shortName>
        <ecNumber evidence="4">3.6.1.9</ecNumber>
    </recommendedName>
    <alternativeName>
        <fullName evidence="4">Nucleoside triphosphate pyrophosphatase</fullName>
    </alternativeName>
    <alternativeName>
        <fullName evidence="4">Nucleotide pyrophosphatase</fullName>
        <shortName evidence="4">Nucleotide PPase</shortName>
    </alternativeName>
</protein>
<evidence type="ECO:0000256" key="2">
    <source>
        <dbReference type="ARBA" id="ARBA00022801"/>
    </source>
</evidence>
<keyword evidence="2 4" id="KW-0378">Hydrolase</keyword>
<comment type="cofactor">
    <cofactor evidence="1 4">
        <name>a divalent metal cation</name>
        <dbReference type="ChEBI" id="CHEBI:60240"/>
    </cofactor>
</comment>
<dbReference type="Proteomes" id="UP001294570">
    <property type="component" value="Unassembled WGS sequence"/>
</dbReference>
<proteinExistence type="inferred from homology"/>
<feature type="site" description="Important for substrate specificity" evidence="4">
    <location>
        <position position="72"/>
    </location>
</feature>
<comment type="catalytic activity">
    <reaction evidence="4">
        <text>dTTP + H2O = dTMP + diphosphate + H(+)</text>
        <dbReference type="Rhea" id="RHEA:28534"/>
        <dbReference type="ChEBI" id="CHEBI:15377"/>
        <dbReference type="ChEBI" id="CHEBI:15378"/>
        <dbReference type="ChEBI" id="CHEBI:33019"/>
        <dbReference type="ChEBI" id="CHEBI:37568"/>
        <dbReference type="ChEBI" id="CHEBI:63528"/>
        <dbReference type="EC" id="3.6.1.9"/>
    </reaction>
</comment>
<feature type="site" description="Important for substrate specificity" evidence="4">
    <location>
        <position position="154"/>
    </location>
</feature>
<dbReference type="PIRSF" id="PIRSF006305">
    <property type="entry name" value="Maf"/>
    <property type="match status" value="1"/>
</dbReference>
<dbReference type="InterPro" id="IPR029001">
    <property type="entry name" value="ITPase-like_fam"/>
</dbReference>
<dbReference type="EC" id="3.6.1.9" evidence="4"/>
<comment type="caution">
    <text evidence="5">The sequence shown here is derived from an EMBL/GenBank/DDBJ whole genome shotgun (WGS) entry which is preliminary data.</text>
</comment>